<accession>A0A6N0HU65</accession>
<proteinExistence type="predicted"/>
<dbReference type="AlphaFoldDB" id="A0A6N0HU65"/>
<dbReference type="InterPro" id="IPR035965">
    <property type="entry name" value="PAS-like_dom_sf"/>
</dbReference>
<dbReference type="SUPFAM" id="SSF55785">
    <property type="entry name" value="PYP-like sensor domain (PAS domain)"/>
    <property type="match status" value="1"/>
</dbReference>
<feature type="domain" description="PAS" evidence="1">
    <location>
        <begin position="5"/>
        <end position="84"/>
    </location>
</feature>
<sequence length="113" mass="13026">MHAVDGSLIDVNQMVVDNYGYTREELLKLEVEDFSADGYTNAQAGEYMMKALNGVPQDFEWLVRRKDGSTFDAEVVCDALKMSHLKVPRLLRWCAISQCRNVMRWRLPRVVIT</sequence>
<keyword evidence="3" id="KW-1185">Reference proteome</keyword>
<gene>
    <name evidence="2" type="ORF">HUE57_06365</name>
</gene>
<dbReference type="CDD" id="cd00130">
    <property type="entry name" value="PAS"/>
    <property type="match status" value="1"/>
</dbReference>
<evidence type="ECO:0000313" key="2">
    <source>
        <dbReference type="EMBL" id="QKQ25948.1"/>
    </source>
</evidence>
<name>A0A6N0HU65_9GAMM</name>
<dbReference type="Pfam" id="PF13426">
    <property type="entry name" value="PAS_9"/>
    <property type="match status" value="1"/>
</dbReference>
<evidence type="ECO:0000259" key="1">
    <source>
        <dbReference type="Pfam" id="PF13426"/>
    </source>
</evidence>
<dbReference type="NCBIfam" id="TIGR00229">
    <property type="entry name" value="sensory_box"/>
    <property type="match status" value="1"/>
</dbReference>
<organism evidence="2 3">
    <name type="scientific">Candidatus Reidiella endopervernicosa</name>
    <dbReference type="NCBI Taxonomy" id="2738883"/>
    <lineage>
        <taxon>Bacteria</taxon>
        <taxon>Pseudomonadati</taxon>
        <taxon>Pseudomonadota</taxon>
        <taxon>Gammaproteobacteria</taxon>
        <taxon>Candidatus Reidiella</taxon>
    </lineage>
</organism>
<reference evidence="2 3" key="1">
    <citation type="submission" date="2020-05" db="EMBL/GenBank/DDBJ databases">
        <title>Horizontal transmission and recombination maintain forever young bacterial symbiont genomes.</title>
        <authorList>
            <person name="Russell S.L."/>
            <person name="Pepper-Tunick E."/>
            <person name="Svedberg J."/>
            <person name="Byrne A."/>
            <person name="Ruelas Castillo J."/>
            <person name="Vollmers C."/>
            <person name="Beinart R.A."/>
            <person name="Corbett-Detig R."/>
        </authorList>
    </citation>
    <scope>NUCLEOTIDE SEQUENCE [LARGE SCALE GENOMIC DNA]</scope>
    <source>
        <strain evidence="2">Santa_Monica_outfall</strain>
    </source>
</reference>
<dbReference type="InterPro" id="IPR000014">
    <property type="entry name" value="PAS"/>
</dbReference>
<evidence type="ECO:0000313" key="3">
    <source>
        <dbReference type="Proteomes" id="UP000509658"/>
    </source>
</evidence>
<dbReference type="RefSeq" id="WP_174672913.1">
    <property type="nucleotide sequence ID" value="NZ_CP054491.1"/>
</dbReference>
<dbReference type="EMBL" id="CP054491">
    <property type="protein sequence ID" value="QKQ25948.1"/>
    <property type="molecule type" value="Genomic_DNA"/>
</dbReference>
<dbReference type="Gene3D" id="3.30.450.20">
    <property type="entry name" value="PAS domain"/>
    <property type="match status" value="1"/>
</dbReference>
<dbReference type="Proteomes" id="UP000509658">
    <property type="component" value="Chromosome"/>
</dbReference>
<dbReference type="KEGG" id="rev:HUE57_06365"/>
<protein>
    <submittedName>
        <fullName evidence="2">PAS domain S-box protein</fullName>
    </submittedName>
</protein>